<feature type="domain" description="TFIIS central" evidence="2">
    <location>
        <begin position="239"/>
        <end position="351"/>
    </location>
</feature>
<sequence>MAEMSFITMEPPSMFDPFPIHPPLDDQPDLQIKVEPRQKLEIKAARQQEHQLKVAILAKSHEFGDVKPQPQLEQKPKVQMIDSPSQRSPQVASDMLTVRQKLRESLTSALEMVVSKHLVKSVLGVVKDVKKETEETKGQLNAREEQQDAGLSHDTASLEAVQLSRGVNENKEHVIVDLGVHNEGRPKEEAMEVDASGSDMPSIFDYPEISAYTEVLESCGVAESPLKKLKVEGGPFVPVRSVPRREAFEGSKGGLQLMDQAKRVAVDIEAQLFKLCGFKKTYNQKARSLLFNLKDKSNPELRARVFTGEITPADLCRMSAEQLASRELSEWRNAKEQALDKWVVLTEADTDLMKIVKKTHKGEVIVNVQSENMVDIMASASQSSFPVAISEKEGSREDKVMETGSEEIVRTKSLEPVQVERNTILPSLKRSRPLDSVHGDFADTSPSKSEELLPPESQSERMDLEVPELDSNLPQIMSLDEYMDAHEDEDKGSAQEDLCEGAPVGPRVPVAAVPEAVETADAGAPSNTTLKLESVNERGKSEKSPSVKSVEVVEMVLPQVGEAGKTTSEDVGVIWEGNLQLSTSRLSPVEIVYRSGEKLDLKDWPKSLEVKGRVRLTHLSKFLQELQQSRSRTVTVEIYSICDFMLLQRSFVTVATQYQMGDRVGFVEPAPGFELYLLPPSNATSKLLSEHGHAESSESQNKHVVLVGVVVWRRSRALSSSRLPDRNNSNLKRVPVANESPSESRAGGLVDMKHPSRDTPRATTHVSSALSSTHVFANFQAVSPSKDEQPSRILLHALSPSVPGVNYVSNTPPVAMDMPPGFTPGRTPPSCVPLLPVTKQSPGLPSAMSGSEASRDLPPGFWPAPPLNPTPAREPGIMEDDDDLPEFDFGNHGVDVPVTDVHAAQFSVTVPKAEHPHLPPHFSGTLRSHSSSVHELPSPKFPMVSVPTRPARPYPSKNSFSPRNLPPQLFDVASLEASVSEKGLQKGRQEQDPRIFFREPWRGLGPEKHDDISTSYGSLPASNHVARNNDLPEWKASMQFPFNEGDLRGHPQNLGSSPHPRHPMQDVRGTIQQPPQLRQWQQEPAHFYQPLARTANPGEPHLWEPLAREPWNGQGREAKRSRREHSSPQ</sequence>
<dbReference type="InterPro" id="IPR012921">
    <property type="entry name" value="SPOC_C"/>
</dbReference>
<accession>A0ABP0VYG9</accession>
<dbReference type="InterPro" id="IPR036575">
    <property type="entry name" value="TFIIS_cen_dom_sf"/>
</dbReference>
<gene>
    <name evidence="3" type="ORF">CSSPJE1EN1_LOCUS5031</name>
</gene>
<evidence type="ECO:0000256" key="1">
    <source>
        <dbReference type="SAM" id="MobiDB-lite"/>
    </source>
</evidence>
<feature type="region of interest" description="Disordered" evidence="1">
    <location>
        <begin position="131"/>
        <end position="154"/>
    </location>
</feature>
<feature type="compositionally biased region" description="Basic and acidic residues" evidence="1">
    <location>
        <begin position="131"/>
        <end position="146"/>
    </location>
</feature>
<feature type="compositionally biased region" description="Basic and acidic residues" evidence="1">
    <location>
        <begin position="983"/>
        <end position="1007"/>
    </location>
</feature>
<dbReference type="EMBL" id="OZ020107">
    <property type="protein sequence ID" value="CAK9259553.1"/>
    <property type="molecule type" value="Genomic_DNA"/>
</dbReference>
<feature type="compositionally biased region" description="Basic and acidic residues" evidence="1">
    <location>
        <begin position="751"/>
        <end position="760"/>
    </location>
</feature>
<proteinExistence type="predicted"/>
<organism evidence="3 4">
    <name type="scientific">Sphagnum jensenii</name>
    <dbReference type="NCBI Taxonomy" id="128206"/>
    <lineage>
        <taxon>Eukaryota</taxon>
        <taxon>Viridiplantae</taxon>
        <taxon>Streptophyta</taxon>
        <taxon>Embryophyta</taxon>
        <taxon>Bryophyta</taxon>
        <taxon>Sphagnophytina</taxon>
        <taxon>Sphagnopsida</taxon>
        <taxon>Sphagnales</taxon>
        <taxon>Sphagnaceae</taxon>
        <taxon>Sphagnum</taxon>
    </lineage>
</organism>
<protein>
    <recommendedName>
        <fullName evidence="2">TFIIS central domain-containing protein</fullName>
    </recommendedName>
</protein>
<dbReference type="Pfam" id="PF07500">
    <property type="entry name" value="TFIIS_M"/>
    <property type="match status" value="1"/>
</dbReference>
<dbReference type="InterPro" id="IPR003618">
    <property type="entry name" value="TFIIS_cen_dom"/>
</dbReference>
<feature type="region of interest" description="Disordered" evidence="1">
    <location>
        <begin position="981"/>
        <end position="1007"/>
    </location>
</feature>
<feature type="compositionally biased region" description="Low complexity" evidence="1">
    <location>
        <begin position="1072"/>
        <end position="1084"/>
    </location>
</feature>
<feature type="region of interest" description="Disordered" evidence="1">
    <location>
        <begin position="1042"/>
        <end position="1129"/>
    </location>
</feature>
<dbReference type="Proteomes" id="UP001497444">
    <property type="component" value="Chromosome 12"/>
</dbReference>
<name>A0ABP0VYG9_9BRYO</name>
<evidence type="ECO:0000313" key="4">
    <source>
        <dbReference type="Proteomes" id="UP001497444"/>
    </source>
</evidence>
<dbReference type="SUPFAM" id="SSF46942">
    <property type="entry name" value="Elongation factor TFIIS domain 2"/>
    <property type="match status" value="1"/>
</dbReference>
<dbReference type="Pfam" id="PF07744">
    <property type="entry name" value="SPOC"/>
    <property type="match status" value="1"/>
</dbReference>
<feature type="region of interest" description="Disordered" evidence="1">
    <location>
        <begin position="721"/>
        <end position="761"/>
    </location>
</feature>
<keyword evidence="4" id="KW-1185">Reference proteome</keyword>
<feature type="region of interest" description="Disordered" evidence="1">
    <location>
        <begin position="430"/>
        <end position="462"/>
    </location>
</feature>
<evidence type="ECO:0000313" key="3">
    <source>
        <dbReference type="EMBL" id="CAK9259553.1"/>
    </source>
</evidence>
<dbReference type="PANTHER" id="PTHR11477:SF20">
    <property type="entry name" value="SPOC DOMAIN _ TRANSCRIPTION ELONGATION FACTOR S-II PROTEIN"/>
    <property type="match status" value="1"/>
</dbReference>
<reference evidence="3" key="1">
    <citation type="submission" date="2024-02" db="EMBL/GenBank/DDBJ databases">
        <authorList>
            <consortium name="ELIXIR-Norway"/>
            <consortium name="Elixir Norway"/>
        </authorList>
    </citation>
    <scope>NUCLEOTIDE SEQUENCE</scope>
</reference>
<dbReference type="CDD" id="cd21538">
    <property type="entry name" value="SPOC_TFIIS"/>
    <property type="match status" value="1"/>
</dbReference>
<feature type="compositionally biased region" description="Basic and acidic residues" evidence="1">
    <location>
        <begin position="534"/>
        <end position="545"/>
    </location>
</feature>
<feature type="compositionally biased region" description="Basic and acidic residues" evidence="1">
    <location>
        <begin position="432"/>
        <end position="441"/>
    </location>
</feature>
<dbReference type="Gene3D" id="1.10.472.30">
    <property type="entry name" value="Transcription elongation factor S-II, central domain"/>
    <property type="match status" value="1"/>
</dbReference>
<dbReference type="SMART" id="SM00510">
    <property type="entry name" value="TFS2M"/>
    <property type="match status" value="1"/>
</dbReference>
<dbReference type="PANTHER" id="PTHR11477">
    <property type="entry name" value="TRANSCRIPTION FACTOR S-II ZINC FINGER DOMAIN-CONTAINING PROTEIN"/>
    <property type="match status" value="1"/>
</dbReference>
<evidence type="ECO:0000259" key="2">
    <source>
        <dbReference type="PROSITE" id="PS51321"/>
    </source>
</evidence>
<dbReference type="PROSITE" id="PS51321">
    <property type="entry name" value="TFIIS_CENTRAL"/>
    <property type="match status" value="1"/>
</dbReference>
<feature type="region of interest" description="Disordered" evidence="1">
    <location>
        <begin position="519"/>
        <end position="546"/>
    </location>
</feature>